<organism evidence="3">
    <name type="scientific">Gaeumannomyces tritici (strain R3-111a-1)</name>
    <name type="common">Wheat and barley take-all root rot fungus</name>
    <name type="synonym">Gaeumannomyces graminis var. tritici</name>
    <dbReference type="NCBI Taxonomy" id="644352"/>
    <lineage>
        <taxon>Eukaryota</taxon>
        <taxon>Fungi</taxon>
        <taxon>Dikarya</taxon>
        <taxon>Ascomycota</taxon>
        <taxon>Pezizomycotina</taxon>
        <taxon>Sordariomycetes</taxon>
        <taxon>Sordariomycetidae</taxon>
        <taxon>Magnaporthales</taxon>
        <taxon>Magnaporthaceae</taxon>
        <taxon>Gaeumannomyces</taxon>
    </lineage>
</organism>
<feature type="coiled-coil region" evidence="1">
    <location>
        <begin position="156"/>
        <end position="183"/>
    </location>
</feature>
<gene>
    <name evidence="4" type="primary">20353025</name>
    <name evidence="3" type="ORF">GGTG_12567</name>
</gene>
<keyword evidence="1" id="KW-0175">Coiled coil</keyword>
<dbReference type="HOGENOM" id="CLU_1475256_0_0_1"/>
<evidence type="ECO:0000313" key="4">
    <source>
        <dbReference type="EnsemblFungi" id="EJT69684"/>
    </source>
</evidence>
<keyword evidence="5" id="KW-1185">Reference proteome</keyword>
<dbReference type="RefSeq" id="XP_009228732.1">
    <property type="nucleotide sequence ID" value="XM_009230468.1"/>
</dbReference>
<protein>
    <recommendedName>
        <fullName evidence="2">GED domain-containing protein</fullName>
    </recommendedName>
</protein>
<name>J3PGE2_GAET3</name>
<dbReference type="EnsemblFungi" id="EJT69684">
    <property type="protein sequence ID" value="EJT69684"/>
    <property type="gene ID" value="GGTG_12567"/>
</dbReference>
<evidence type="ECO:0000256" key="1">
    <source>
        <dbReference type="SAM" id="Coils"/>
    </source>
</evidence>
<reference evidence="5" key="1">
    <citation type="submission" date="2010-07" db="EMBL/GenBank/DDBJ databases">
        <title>The genome sequence of Gaeumannomyces graminis var. tritici strain R3-111a-1.</title>
        <authorList>
            <consortium name="The Broad Institute Genome Sequencing Platform"/>
            <person name="Ma L.-J."/>
            <person name="Dead R."/>
            <person name="Young S."/>
            <person name="Zeng Q."/>
            <person name="Koehrsen M."/>
            <person name="Alvarado L."/>
            <person name="Berlin A."/>
            <person name="Chapman S.B."/>
            <person name="Chen Z."/>
            <person name="Freedman E."/>
            <person name="Gellesch M."/>
            <person name="Goldberg J."/>
            <person name="Griggs A."/>
            <person name="Gujja S."/>
            <person name="Heilman E.R."/>
            <person name="Heiman D."/>
            <person name="Hepburn T."/>
            <person name="Howarth C."/>
            <person name="Jen D."/>
            <person name="Larson L."/>
            <person name="Mehta T."/>
            <person name="Neiman D."/>
            <person name="Pearson M."/>
            <person name="Roberts A."/>
            <person name="Saif S."/>
            <person name="Shea T."/>
            <person name="Shenoy N."/>
            <person name="Sisk P."/>
            <person name="Stolte C."/>
            <person name="Sykes S."/>
            <person name="Walk T."/>
            <person name="White J."/>
            <person name="Yandava C."/>
            <person name="Haas B."/>
            <person name="Nusbaum C."/>
            <person name="Birren B."/>
        </authorList>
    </citation>
    <scope>NUCLEOTIDE SEQUENCE [LARGE SCALE GENOMIC DNA]</scope>
    <source>
        <strain evidence="5">R3-111a-1</strain>
    </source>
</reference>
<dbReference type="PROSITE" id="PS51388">
    <property type="entry name" value="GED"/>
    <property type="match status" value="1"/>
</dbReference>
<reference evidence="3" key="2">
    <citation type="submission" date="2010-07" db="EMBL/GenBank/DDBJ databases">
        <authorList>
            <consortium name="The Broad Institute Genome Sequencing Platform"/>
            <consortium name="Broad Institute Genome Sequencing Center for Infectious Disease"/>
            <person name="Ma L.-J."/>
            <person name="Dead R."/>
            <person name="Young S."/>
            <person name="Zeng Q."/>
            <person name="Koehrsen M."/>
            <person name="Alvarado L."/>
            <person name="Berlin A."/>
            <person name="Chapman S.B."/>
            <person name="Chen Z."/>
            <person name="Freedman E."/>
            <person name="Gellesch M."/>
            <person name="Goldberg J."/>
            <person name="Griggs A."/>
            <person name="Gujja S."/>
            <person name="Heilman E.R."/>
            <person name="Heiman D."/>
            <person name="Hepburn T."/>
            <person name="Howarth C."/>
            <person name="Jen D."/>
            <person name="Larson L."/>
            <person name="Mehta T."/>
            <person name="Neiman D."/>
            <person name="Pearson M."/>
            <person name="Roberts A."/>
            <person name="Saif S."/>
            <person name="Shea T."/>
            <person name="Shenoy N."/>
            <person name="Sisk P."/>
            <person name="Stolte C."/>
            <person name="Sykes S."/>
            <person name="Walk T."/>
            <person name="White J."/>
            <person name="Yandava C."/>
            <person name="Haas B."/>
            <person name="Nusbaum C."/>
            <person name="Birren B."/>
        </authorList>
    </citation>
    <scope>NUCLEOTIDE SEQUENCE</scope>
    <source>
        <strain evidence="3">R3-111a-1</strain>
    </source>
</reference>
<dbReference type="InterPro" id="IPR020850">
    <property type="entry name" value="GED_dom"/>
</dbReference>
<dbReference type="Proteomes" id="UP000006039">
    <property type="component" value="Unassembled WGS sequence"/>
</dbReference>
<evidence type="ECO:0000313" key="3">
    <source>
        <dbReference type="EMBL" id="EJT69684.1"/>
    </source>
</evidence>
<evidence type="ECO:0000313" key="5">
    <source>
        <dbReference type="Proteomes" id="UP000006039"/>
    </source>
</evidence>
<reference evidence="4" key="4">
    <citation type="journal article" date="2015" name="G3 (Bethesda)">
        <title>Genome sequences of three phytopathogenic species of the Magnaporthaceae family of fungi.</title>
        <authorList>
            <person name="Okagaki L.H."/>
            <person name="Nunes C.C."/>
            <person name="Sailsbery J."/>
            <person name="Clay B."/>
            <person name="Brown D."/>
            <person name="John T."/>
            <person name="Oh Y."/>
            <person name="Young N."/>
            <person name="Fitzgerald M."/>
            <person name="Haas B.J."/>
            <person name="Zeng Q."/>
            <person name="Young S."/>
            <person name="Adiconis X."/>
            <person name="Fan L."/>
            <person name="Levin J.Z."/>
            <person name="Mitchell T.K."/>
            <person name="Okubara P.A."/>
            <person name="Farman M.L."/>
            <person name="Kohn L.M."/>
            <person name="Birren B."/>
            <person name="Ma L.-J."/>
            <person name="Dean R.A."/>
        </authorList>
    </citation>
    <scope>NUCLEOTIDE SEQUENCE</scope>
    <source>
        <strain evidence="4">R3-111a-1</strain>
    </source>
</reference>
<dbReference type="EMBL" id="GL385403">
    <property type="protein sequence ID" value="EJT69684.1"/>
    <property type="molecule type" value="Genomic_DNA"/>
</dbReference>
<accession>J3PGE2</accession>
<dbReference type="AlphaFoldDB" id="J3PGE2"/>
<dbReference type="GeneID" id="20353025"/>
<feature type="domain" description="GED" evidence="2">
    <location>
        <begin position="93"/>
        <end position="183"/>
    </location>
</feature>
<reference evidence="3" key="3">
    <citation type="submission" date="2010-09" db="EMBL/GenBank/DDBJ databases">
        <title>Annotation of Gaeumannomyces graminis var. tritici R3-111a-1.</title>
        <authorList>
            <consortium name="The Broad Institute Genome Sequencing Platform"/>
            <person name="Ma L.-J."/>
            <person name="Dead R."/>
            <person name="Young S.K."/>
            <person name="Zeng Q."/>
            <person name="Gargeya S."/>
            <person name="Fitzgerald M."/>
            <person name="Haas B."/>
            <person name="Abouelleil A."/>
            <person name="Alvarado L."/>
            <person name="Arachchi H.M."/>
            <person name="Berlin A."/>
            <person name="Brown A."/>
            <person name="Chapman S.B."/>
            <person name="Chen Z."/>
            <person name="Dunbar C."/>
            <person name="Freedman E."/>
            <person name="Gearin G."/>
            <person name="Gellesch M."/>
            <person name="Goldberg J."/>
            <person name="Griggs A."/>
            <person name="Gujja S."/>
            <person name="Heiman D."/>
            <person name="Howarth C."/>
            <person name="Larson L."/>
            <person name="Lui A."/>
            <person name="MacDonald P.J.P."/>
            <person name="Mehta T."/>
            <person name="Montmayeur A."/>
            <person name="Murphy C."/>
            <person name="Neiman D."/>
            <person name="Pearson M."/>
            <person name="Priest M."/>
            <person name="Roberts A."/>
            <person name="Saif S."/>
            <person name="Shea T."/>
            <person name="Shenoy N."/>
            <person name="Sisk P."/>
            <person name="Stolte C."/>
            <person name="Sykes S."/>
            <person name="Yandava C."/>
            <person name="Wortman J."/>
            <person name="Nusbaum C."/>
            <person name="Birren B."/>
        </authorList>
    </citation>
    <scope>NUCLEOTIDE SEQUENCE</scope>
    <source>
        <strain evidence="3">R3-111a-1</strain>
    </source>
</reference>
<evidence type="ECO:0000259" key="2">
    <source>
        <dbReference type="PROSITE" id="PS51388"/>
    </source>
</evidence>
<sequence>MASRSKAKGREGREKWLGFFLEQVSGNLLGTPGVVRDLVMETAIPRIASVLAGVFEPEGGSSSSSGRRRGDPKREMEQVIMDLYKSDIKDLVATHLIEQVEQHYELIRTSFVGYVCSLVVEHSILQQLQRSILTSDIINNLKEEKIEEIAQEKPGMAEKRKRMEETKRTLEEVLEDLKDYNGQ</sequence>
<dbReference type="VEuPathDB" id="FungiDB:GGTG_12567"/>
<proteinExistence type="predicted"/>
<reference evidence="4" key="5">
    <citation type="submission" date="2018-04" db="UniProtKB">
        <authorList>
            <consortium name="EnsemblFungi"/>
        </authorList>
    </citation>
    <scope>IDENTIFICATION</scope>
    <source>
        <strain evidence="4">R3-111a-1</strain>
    </source>
</reference>